<gene>
    <name evidence="1" type="ORF">PISMIDRAFT_96922</name>
</gene>
<evidence type="ECO:0000313" key="1">
    <source>
        <dbReference type="EMBL" id="KIK25408.1"/>
    </source>
</evidence>
<proteinExistence type="predicted"/>
<accession>A0A0D0A032</accession>
<feature type="non-terminal residue" evidence="1">
    <location>
        <position position="1"/>
    </location>
</feature>
<sequence>STHVGNSLVFFYPGGCTSTAVPGSIKYIISYEGEIQFVIQCQLCTNEDVLDPFCCYPHFPASLYSAQLSDMLELVWPSWVVCHFAQWQYSQGEVVILQLTQVCHESEFMTNN</sequence>
<protein>
    <submittedName>
        <fullName evidence="1">Uncharacterized protein</fullName>
    </submittedName>
</protein>
<keyword evidence="2" id="KW-1185">Reference proteome</keyword>
<dbReference type="HOGENOM" id="CLU_159037_0_0_1"/>
<evidence type="ECO:0000313" key="2">
    <source>
        <dbReference type="Proteomes" id="UP000054018"/>
    </source>
</evidence>
<reference evidence="2" key="2">
    <citation type="submission" date="2015-01" db="EMBL/GenBank/DDBJ databases">
        <title>Evolutionary Origins and Diversification of the Mycorrhizal Mutualists.</title>
        <authorList>
            <consortium name="DOE Joint Genome Institute"/>
            <consortium name="Mycorrhizal Genomics Consortium"/>
            <person name="Kohler A."/>
            <person name="Kuo A."/>
            <person name="Nagy L.G."/>
            <person name="Floudas D."/>
            <person name="Copeland A."/>
            <person name="Barry K.W."/>
            <person name="Cichocki N."/>
            <person name="Veneault-Fourrey C."/>
            <person name="LaButti K."/>
            <person name="Lindquist E.A."/>
            <person name="Lipzen A."/>
            <person name="Lundell T."/>
            <person name="Morin E."/>
            <person name="Murat C."/>
            <person name="Riley R."/>
            <person name="Ohm R."/>
            <person name="Sun H."/>
            <person name="Tunlid A."/>
            <person name="Henrissat B."/>
            <person name="Grigoriev I.V."/>
            <person name="Hibbett D.S."/>
            <person name="Martin F."/>
        </authorList>
    </citation>
    <scope>NUCLEOTIDE SEQUENCE [LARGE SCALE GENOMIC DNA]</scope>
    <source>
        <strain evidence="2">441</strain>
    </source>
</reference>
<dbReference type="STRING" id="765257.A0A0D0A032"/>
<dbReference type="AlphaFoldDB" id="A0A0D0A032"/>
<reference evidence="1 2" key="1">
    <citation type="submission" date="2014-04" db="EMBL/GenBank/DDBJ databases">
        <authorList>
            <consortium name="DOE Joint Genome Institute"/>
            <person name="Kuo A."/>
            <person name="Kohler A."/>
            <person name="Costa M.D."/>
            <person name="Nagy L.G."/>
            <person name="Floudas D."/>
            <person name="Copeland A."/>
            <person name="Barry K.W."/>
            <person name="Cichocki N."/>
            <person name="Veneault-Fourrey C."/>
            <person name="LaButti K."/>
            <person name="Lindquist E.A."/>
            <person name="Lipzen A."/>
            <person name="Lundell T."/>
            <person name="Morin E."/>
            <person name="Murat C."/>
            <person name="Sun H."/>
            <person name="Tunlid A."/>
            <person name="Henrissat B."/>
            <person name="Grigoriev I.V."/>
            <person name="Hibbett D.S."/>
            <person name="Martin F."/>
            <person name="Nordberg H.P."/>
            <person name="Cantor M.N."/>
            <person name="Hua S.X."/>
        </authorList>
    </citation>
    <scope>NUCLEOTIDE SEQUENCE [LARGE SCALE GENOMIC DNA]</scope>
    <source>
        <strain evidence="1 2">441</strain>
    </source>
</reference>
<dbReference type="EMBL" id="KN833708">
    <property type="protein sequence ID" value="KIK25408.1"/>
    <property type="molecule type" value="Genomic_DNA"/>
</dbReference>
<dbReference type="Proteomes" id="UP000054018">
    <property type="component" value="Unassembled WGS sequence"/>
</dbReference>
<organism evidence="1 2">
    <name type="scientific">Pisolithus microcarpus 441</name>
    <dbReference type="NCBI Taxonomy" id="765257"/>
    <lineage>
        <taxon>Eukaryota</taxon>
        <taxon>Fungi</taxon>
        <taxon>Dikarya</taxon>
        <taxon>Basidiomycota</taxon>
        <taxon>Agaricomycotina</taxon>
        <taxon>Agaricomycetes</taxon>
        <taxon>Agaricomycetidae</taxon>
        <taxon>Boletales</taxon>
        <taxon>Sclerodermatineae</taxon>
        <taxon>Pisolithaceae</taxon>
        <taxon>Pisolithus</taxon>
    </lineage>
</organism>
<name>A0A0D0A032_9AGAM</name>
<dbReference type="OrthoDB" id="3247418at2759"/>